<dbReference type="KEGG" id="pmes:FX988_03063"/>
<protein>
    <submittedName>
        <fullName evidence="7">Putative membrane protein</fullName>
    </submittedName>
</protein>
<dbReference type="GO" id="GO:0016787">
    <property type="term" value="F:hydrolase activity"/>
    <property type="evidence" value="ECO:0007669"/>
    <property type="project" value="TreeGrafter"/>
</dbReference>
<evidence type="ECO:0000313" key="7">
    <source>
        <dbReference type="EMBL" id="QHJ12805.1"/>
    </source>
</evidence>
<evidence type="ECO:0000256" key="1">
    <source>
        <dbReference type="ARBA" id="ARBA00004141"/>
    </source>
</evidence>
<dbReference type="AlphaFoldDB" id="A0A857JL66"/>
<comment type="subcellular location">
    <subcellularLocation>
        <location evidence="1">Membrane</location>
        <topology evidence="1">Multi-pass membrane protein</topology>
    </subcellularLocation>
</comment>
<sequence>MHRIITIIYGLLALGYVLTTLYTPYSWGFLLKASPILLLAVTVLTRRSLPAKWMLLGAILSSACGDMLLALPIEHSFILGLSAFALAHVLYACFLYQWHDVTRLTPLTIGFFFVYVVSMLLLLVPSVGALLAPVLAYFIVISLMFFSAFVARTPTYTLRVGAILFVTSDSLLAINAFITPLPFQSILVMSSYYAAQYFIATGCMALAKENHGN</sequence>
<feature type="transmembrane region" description="Helical" evidence="6">
    <location>
        <begin position="104"/>
        <end position="124"/>
    </location>
</feature>
<dbReference type="Pfam" id="PF07947">
    <property type="entry name" value="YhhN"/>
    <property type="match status" value="1"/>
</dbReference>
<evidence type="ECO:0000256" key="2">
    <source>
        <dbReference type="ARBA" id="ARBA00007375"/>
    </source>
</evidence>
<keyword evidence="8" id="KW-1185">Reference proteome</keyword>
<dbReference type="OrthoDB" id="5592477at2"/>
<evidence type="ECO:0000256" key="3">
    <source>
        <dbReference type="ARBA" id="ARBA00022692"/>
    </source>
</evidence>
<feature type="transmembrane region" description="Helical" evidence="6">
    <location>
        <begin position="77"/>
        <end position="97"/>
    </location>
</feature>
<dbReference type="PANTHER" id="PTHR31885">
    <property type="entry name" value="GH04784P"/>
    <property type="match status" value="1"/>
</dbReference>
<evidence type="ECO:0000256" key="5">
    <source>
        <dbReference type="ARBA" id="ARBA00023136"/>
    </source>
</evidence>
<evidence type="ECO:0000256" key="4">
    <source>
        <dbReference type="ARBA" id="ARBA00022989"/>
    </source>
</evidence>
<keyword evidence="5 6" id="KW-0472">Membrane</keyword>
<dbReference type="Proteomes" id="UP000464524">
    <property type="component" value="Chromosome"/>
</dbReference>
<keyword evidence="4 6" id="KW-1133">Transmembrane helix</keyword>
<dbReference type="PANTHER" id="PTHR31885:SF6">
    <property type="entry name" value="GH04784P"/>
    <property type="match status" value="1"/>
</dbReference>
<comment type="similarity">
    <text evidence="2">Belongs to the TMEM86 family.</text>
</comment>
<evidence type="ECO:0000313" key="8">
    <source>
        <dbReference type="Proteomes" id="UP000464524"/>
    </source>
</evidence>
<dbReference type="RefSeq" id="WP_160180975.1">
    <property type="nucleotide sequence ID" value="NZ_CP047656.1"/>
</dbReference>
<dbReference type="GO" id="GO:0016020">
    <property type="term" value="C:membrane"/>
    <property type="evidence" value="ECO:0007669"/>
    <property type="project" value="UniProtKB-SubCell"/>
</dbReference>
<proteinExistence type="inferred from homology"/>
<feature type="transmembrane region" description="Helical" evidence="6">
    <location>
        <begin position="130"/>
        <end position="151"/>
    </location>
</feature>
<evidence type="ECO:0000256" key="6">
    <source>
        <dbReference type="SAM" id="Phobius"/>
    </source>
</evidence>
<name>A0A857JL66_9ALTE</name>
<feature type="transmembrane region" description="Helical" evidence="6">
    <location>
        <begin position="190"/>
        <end position="207"/>
    </location>
</feature>
<gene>
    <name evidence="7" type="ORF">FX988_03063</name>
</gene>
<dbReference type="InterPro" id="IPR012506">
    <property type="entry name" value="TMEM86B-like"/>
</dbReference>
<feature type="transmembrane region" description="Helical" evidence="6">
    <location>
        <begin position="158"/>
        <end position="178"/>
    </location>
</feature>
<accession>A0A857JL66</accession>
<organism evidence="7 8">
    <name type="scientific">Paraglaciecola mesophila</name>
    <dbReference type="NCBI Taxonomy" id="197222"/>
    <lineage>
        <taxon>Bacteria</taxon>
        <taxon>Pseudomonadati</taxon>
        <taxon>Pseudomonadota</taxon>
        <taxon>Gammaproteobacteria</taxon>
        <taxon>Alteromonadales</taxon>
        <taxon>Alteromonadaceae</taxon>
        <taxon>Paraglaciecola</taxon>
    </lineage>
</organism>
<dbReference type="EMBL" id="CP047656">
    <property type="protein sequence ID" value="QHJ12805.1"/>
    <property type="molecule type" value="Genomic_DNA"/>
</dbReference>
<reference evidence="7 8" key="1">
    <citation type="submission" date="2019-12" db="EMBL/GenBank/DDBJ databases">
        <title>Genome sequencing and assembly of endphytes of Porphyra tenera.</title>
        <authorList>
            <person name="Park J.M."/>
            <person name="Shin R."/>
            <person name="Jo S.H."/>
        </authorList>
    </citation>
    <scope>NUCLEOTIDE SEQUENCE [LARGE SCALE GENOMIC DNA]</scope>
    <source>
        <strain evidence="7 8">GPM4</strain>
    </source>
</reference>
<keyword evidence="3 6" id="KW-0812">Transmembrane</keyword>